<evidence type="ECO:0000313" key="1">
    <source>
        <dbReference type="EMBL" id="TMO68105.1"/>
    </source>
</evidence>
<dbReference type="EMBL" id="PNBX01000045">
    <property type="protein sequence ID" value="TMO68105.1"/>
    <property type="molecule type" value="Genomic_DNA"/>
</dbReference>
<dbReference type="InterPro" id="IPR007815">
    <property type="entry name" value="Emycin_Estase"/>
</dbReference>
<comment type="caution">
    <text evidence="1">The sequence shown here is derived from an EMBL/GenBank/DDBJ whole genome shotgun (WGS) entry which is preliminary data.</text>
</comment>
<proteinExistence type="predicted"/>
<gene>
    <name evidence="1" type="ORF">CWC19_11195</name>
</gene>
<evidence type="ECO:0000313" key="2">
    <source>
        <dbReference type="Proteomes" id="UP000307217"/>
    </source>
</evidence>
<dbReference type="Gene3D" id="3.30.1870.10">
    <property type="entry name" value="EreA-like, domain 2"/>
    <property type="match status" value="1"/>
</dbReference>
<evidence type="ECO:0008006" key="3">
    <source>
        <dbReference type="Google" id="ProtNLM"/>
    </source>
</evidence>
<name>A0A5S3V8S2_9GAMM</name>
<reference evidence="2" key="2">
    <citation type="submission" date="2019-06" db="EMBL/GenBank/DDBJ databases">
        <title>Co-occurence of chitin degradation, pigmentation and bioactivity in marine Pseudoalteromonas.</title>
        <authorList>
            <person name="Sonnenschein E.C."/>
            <person name="Bech P.K."/>
        </authorList>
    </citation>
    <scope>NUCLEOTIDE SEQUENCE [LARGE SCALE GENOMIC DNA]</scope>
    <source>
        <strain evidence="2">S3790</strain>
    </source>
</reference>
<dbReference type="PANTHER" id="PTHR31299:SF0">
    <property type="entry name" value="ESTERASE, PUTATIVE (AFU_ORTHOLOGUE AFUA_1G05850)-RELATED"/>
    <property type="match status" value="1"/>
</dbReference>
<dbReference type="AlphaFoldDB" id="A0A5S3V8S2"/>
<dbReference type="Gene3D" id="1.20.1440.30">
    <property type="entry name" value="Biosynthetic Protein domain"/>
    <property type="match status" value="1"/>
</dbReference>
<dbReference type="SUPFAM" id="SSF159501">
    <property type="entry name" value="EreA/ChaN-like"/>
    <property type="match status" value="1"/>
</dbReference>
<reference evidence="1 2" key="1">
    <citation type="submission" date="2018-01" db="EMBL/GenBank/DDBJ databases">
        <authorList>
            <person name="Paulsen S."/>
            <person name="Gram L.K."/>
        </authorList>
    </citation>
    <scope>NUCLEOTIDE SEQUENCE [LARGE SCALE GENOMIC DNA]</scope>
    <source>
        <strain evidence="1 2">S3790</strain>
    </source>
</reference>
<dbReference type="GO" id="GO:0046677">
    <property type="term" value="P:response to antibiotic"/>
    <property type="evidence" value="ECO:0007669"/>
    <property type="project" value="InterPro"/>
</dbReference>
<organism evidence="1 2">
    <name type="scientific">Pseudoalteromonas aurantia</name>
    <dbReference type="NCBI Taxonomy" id="43654"/>
    <lineage>
        <taxon>Bacteria</taxon>
        <taxon>Pseudomonadati</taxon>
        <taxon>Pseudomonadota</taxon>
        <taxon>Gammaproteobacteria</taxon>
        <taxon>Alteromonadales</taxon>
        <taxon>Pseudoalteromonadaceae</taxon>
        <taxon>Pseudoalteromonas</taxon>
    </lineage>
</organism>
<dbReference type="CDD" id="cd14728">
    <property type="entry name" value="Ere-like"/>
    <property type="match status" value="1"/>
</dbReference>
<accession>A0A5S3V8S2</accession>
<protein>
    <recommendedName>
        <fullName evidence="3">Erythromycin esterase</fullName>
    </recommendedName>
</protein>
<dbReference type="Proteomes" id="UP000307217">
    <property type="component" value="Unassembled WGS sequence"/>
</dbReference>
<dbReference type="InterPro" id="IPR052036">
    <property type="entry name" value="Hydrolase/PRTase-associated"/>
</dbReference>
<dbReference type="OrthoDB" id="9810066at2"/>
<sequence>MLLVSPSKTRHSLRLPEFISGSEISALTLCCHVIRLKSVPDFLHPLYNGLTVYFLGKVMFRNYVSGALIAVMWVISPLSVASTNLAEVANEFAANVAQHQYVALGEQSHGAANVFNFKREAVKALHKNHNFTVLALESGLYDVDWLYREFVKNGASIARSAPGNIFYMYANSTEIKPLFTYIEQSHRTDRPLKLVGFDSQLTGGISKQFLVKELDSLLPPFNAQFSKTQWQAVAAVLQSVIEMKSTKPKNTDAFFELFAQLEAHALGMKTRPDFWQRILVGLKAQAQRQWQLSDMRSHEMGNNLVWQANQHQGQKMVIWAHIYHLQKERVDGSQNAGQVMFAQYPSAYHVTHFTGGTGQYIDFVSMKTRSVSALARNSVEFAANKLDCEICVLDVRTLLRKKPSSEVLLFNYETSVPLKDIVHKWDSLVHFANVTPSKQQ</sequence>
<dbReference type="Pfam" id="PF05139">
    <property type="entry name" value="Erythro_esteras"/>
    <property type="match status" value="1"/>
</dbReference>
<dbReference type="PANTHER" id="PTHR31299">
    <property type="entry name" value="ESTERASE, PUTATIVE (AFU_ORTHOLOGUE AFUA_1G05850)-RELATED"/>
    <property type="match status" value="1"/>
</dbReference>
<dbReference type="Gene3D" id="3.40.1660.10">
    <property type="entry name" value="EreA-like (biosynthetic domain)"/>
    <property type="match status" value="1"/>
</dbReference>